<comment type="caution">
    <text evidence="6">Lacks conserved residue(s) required for the propagation of feature annotation.</text>
</comment>
<dbReference type="GO" id="GO:0016787">
    <property type="term" value="F:hydrolase activity"/>
    <property type="evidence" value="ECO:0007669"/>
    <property type="project" value="UniProtKB-KW"/>
</dbReference>
<dbReference type="Gene3D" id="2.40.50.140">
    <property type="entry name" value="Nucleic acid-binding proteins"/>
    <property type="match status" value="1"/>
</dbReference>
<accession>A0A940DGP9</accession>
<evidence type="ECO:0000313" key="8">
    <source>
        <dbReference type="EMBL" id="MBO8407624.1"/>
    </source>
</evidence>
<feature type="region of interest" description="Domain III" evidence="6">
    <location>
        <begin position="146"/>
        <end position="192"/>
    </location>
</feature>
<keyword evidence="5 6" id="KW-0234">DNA repair</keyword>
<proteinExistence type="inferred from homology"/>
<reference evidence="8" key="2">
    <citation type="journal article" date="2021" name="PeerJ">
        <title>Extensive microbial diversity within the chicken gut microbiome revealed by metagenomics and culture.</title>
        <authorList>
            <person name="Gilroy R."/>
            <person name="Ravi A."/>
            <person name="Getino M."/>
            <person name="Pursley I."/>
            <person name="Horton D.L."/>
            <person name="Alikhan N.F."/>
            <person name="Baker D."/>
            <person name="Gharbi K."/>
            <person name="Hall N."/>
            <person name="Watson M."/>
            <person name="Adriaenssens E.M."/>
            <person name="Foster-Nyarko E."/>
            <person name="Jarju S."/>
            <person name="Secka A."/>
            <person name="Antonio M."/>
            <person name="Oren A."/>
            <person name="Chaudhuri R.R."/>
            <person name="La Ragione R."/>
            <person name="Hildebrand F."/>
            <person name="Pallen M.J."/>
        </authorList>
    </citation>
    <scope>NUCLEOTIDE SEQUENCE</scope>
    <source>
        <strain evidence="8">B1-16210</strain>
    </source>
</reference>
<dbReference type="InterPro" id="IPR036267">
    <property type="entry name" value="RuvA_C_sf"/>
</dbReference>
<sequence length="192" mass="20173">MIGKLQGIVDYIGEGYIILMTGGVGYKVFTPEYFTQKSTVSLWIETVVREDSIRLFGFSSIAAQNLFNQLTAVSGVGPKLALAIMGAIKTDTLMSAIATGDAKTITAAPGVGKKVAEKIIVELKSKIGGASFNMAGDAAASGTLPDLLAALESLGYRRLDIVDMAQKLVSENPDADVSKLVPMALKQISGNK</sequence>
<dbReference type="InterPro" id="IPR011114">
    <property type="entry name" value="RuvA_C"/>
</dbReference>
<dbReference type="GO" id="GO:0009378">
    <property type="term" value="F:four-way junction helicase activity"/>
    <property type="evidence" value="ECO:0007669"/>
    <property type="project" value="InterPro"/>
</dbReference>
<gene>
    <name evidence="6 8" type="primary">ruvA</name>
    <name evidence="8" type="ORF">IAC77_04165</name>
</gene>
<dbReference type="CDD" id="cd14332">
    <property type="entry name" value="UBA_RuvA_C"/>
    <property type="match status" value="1"/>
</dbReference>
<keyword evidence="4 6" id="KW-0233">DNA recombination</keyword>
<dbReference type="SUPFAM" id="SSF47781">
    <property type="entry name" value="RuvA domain 2-like"/>
    <property type="match status" value="1"/>
</dbReference>
<keyword evidence="2 6" id="KW-0227">DNA damage</keyword>
<evidence type="ECO:0000256" key="3">
    <source>
        <dbReference type="ARBA" id="ARBA00023125"/>
    </source>
</evidence>
<evidence type="ECO:0000313" key="9">
    <source>
        <dbReference type="Proteomes" id="UP000721442"/>
    </source>
</evidence>
<dbReference type="HAMAP" id="MF_00031">
    <property type="entry name" value="DNA_HJ_migration_RuvA"/>
    <property type="match status" value="1"/>
</dbReference>
<dbReference type="InterPro" id="IPR003583">
    <property type="entry name" value="Hlx-hairpin-Hlx_DNA-bd_motif"/>
</dbReference>
<dbReference type="SMART" id="SM00278">
    <property type="entry name" value="HhH1"/>
    <property type="match status" value="2"/>
</dbReference>
<comment type="domain">
    <text evidence="6">Has three domains with a flexible linker between the domains II and III and assumes an 'L' shape. Domain III is highly mobile and contacts RuvB.</text>
</comment>
<dbReference type="InterPro" id="IPR010994">
    <property type="entry name" value="RuvA_2-like"/>
</dbReference>
<feature type="domain" description="Helix-hairpin-helix DNA-binding motif class 1" evidence="7">
    <location>
        <begin position="68"/>
        <end position="87"/>
    </location>
</feature>
<dbReference type="Gene3D" id="1.10.150.20">
    <property type="entry name" value="5' to 3' exonuclease, C-terminal subdomain"/>
    <property type="match status" value="1"/>
</dbReference>
<dbReference type="GO" id="GO:0048476">
    <property type="term" value="C:Holliday junction resolvase complex"/>
    <property type="evidence" value="ECO:0007669"/>
    <property type="project" value="UniProtKB-UniRule"/>
</dbReference>
<dbReference type="InterPro" id="IPR000085">
    <property type="entry name" value="RuvA"/>
</dbReference>
<dbReference type="Pfam" id="PF01330">
    <property type="entry name" value="RuvA_N"/>
    <property type="match status" value="1"/>
</dbReference>
<dbReference type="GO" id="GO:0009379">
    <property type="term" value="C:Holliday junction helicase complex"/>
    <property type="evidence" value="ECO:0007669"/>
    <property type="project" value="InterPro"/>
</dbReference>
<name>A0A940DGP9_9PROT</name>
<comment type="caution">
    <text evidence="8">The sequence shown here is derived from an EMBL/GenBank/DDBJ whole genome shotgun (WGS) entry which is preliminary data.</text>
</comment>
<dbReference type="Proteomes" id="UP000721442">
    <property type="component" value="Unassembled WGS sequence"/>
</dbReference>
<dbReference type="GO" id="GO:0005524">
    <property type="term" value="F:ATP binding"/>
    <property type="evidence" value="ECO:0007669"/>
    <property type="project" value="InterPro"/>
</dbReference>
<evidence type="ECO:0000259" key="7">
    <source>
        <dbReference type="SMART" id="SM00278"/>
    </source>
</evidence>
<keyword evidence="3 6" id="KW-0238">DNA-binding</keyword>
<dbReference type="SUPFAM" id="SSF46929">
    <property type="entry name" value="DNA helicase RuvA subunit, C-terminal domain"/>
    <property type="match status" value="1"/>
</dbReference>
<keyword evidence="1 6" id="KW-0963">Cytoplasm</keyword>
<dbReference type="Gene3D" id="1.10.8.10">
    <property type="entry name" value="DNA helicase RuvA subunit, C-terminal domain"/>
    <property type="match status" value="1"/>
</dbReference>
<evidence type="ECO:0000256" key="6">
    <source>
        <dbReference type="HAMAP-Rule" id="MF_00031"/>
    </source>
</evidence>
<dbReference type="AlphaFoldDB" id="A0A940DGP9"/>
<comment type="subunit">
    <text evidence="6">Homotetramer. Forms an RuvA(8)-RuvB(12)-Holliday junction (HJ) complex. HJ DNA is sandwiched between 2 RuvA tetramers; dsDNA enters through RuvA and exits via RuvB. An RuvB hexamer assembles on each DNA strand where it exits the tetramer. Each RuvB hexamer is contacted by two RuvA subunits (via domain III) on 2 adjacent RuvB subunits; this complex drives branch migration. In the full resolvosome a probable DNA-RuvA(4)-RuvB(12)-RuvC(2) complex forms which resolves the HJ.</text>
</comment>
<feature type="domain" description="Helix-hairpin-helix DNA-binding motif class 1" evidence="7">
    <location>
        <begin position="103"/>
        <end position="122"/>
    </location>
</feature>
<dbReference type="NCBIfam" id="TIGR00084">
    <property type="entry name" value="ruvA"/>
    <property type="match status" value="1"/>
</dbReference>
<evidence type="ECO:0000256" key="4">
    <source>
        <dbReference type="ARBA" id="ARBA00023172"/>
    </source>
</evidence>
<keyword evidence="8" id="KW-0378">Hydrolase</keyword>
<dbReference type="GO" id="GO:0006310">
    <property type="term" value="P:DNA recombination"/>
    <property type="evidence" value="ECO:0007669"/>
    <property type="project" value="UniProtKB-UniRule"/>
</dbReference>
<protein>
    <recommendedName>
        <fullName evidence="6">Holliday junction branch migration complex subunit RuvA</fullName>
    </recommendedName>
</protein>
<reference evidence="8" key="1">
    <citation type="submission" date="2020-10" db="EMBL/GenBank/DDBJ databases">
        <authorList>
            <person name="Gilroy R."/>
        </authorList>
    </citation>
    <scope>NUCLEOTIDE SEQUENCE</scope>
    <source>
        <strain evidence="8">B1-16210</strain>
    </source>
</reference>
<dbReference type="InterPro" id="IPR012340">
    <property type="entry name" value="NA-bd_OB-fold"/>
</dbReference>
<dbReference type="GO" id="GO:0006281">
    <property type="term" value="P:DNA repair"/>
    <property type="evidence" value="ECO:0007669"/>
    <property type="project" value="UniProtKB-UniRule"/>
</dbReference>
<comment type="function">
    <text evidence="6">The RuvA-RuvB-RuvC complex processes Holliday junction (HJ) DNA during genetic recombination and DNA repair, while the RuvA-RuvB complex plays an important role in the rescue of blocked DNA replication forks via replication fork reversal (RFR). RuvA specifically binds to HJ cruciform DNA, conferring on it an open structure. The RuvB hexamer acts as an ATP-dependent pump, pulling dsDNA into and through the RuvAB complex. HJ branch migration allows RuvC to scan DNA until it finds its consensus sequence, where it cleaves and resolves the cruciform DNA.</text>
</comment>
<comment type="subcellular location">
    <subcellularLocation>
        <location evidence="6">Cytoplasm</location>
    </subcellularLocation>
</comment>
<comment type="similarity">
    <text evidence="6">Belongs to the RuvA family.</text>
</comment>
<dbReference type="Pfam" id="PF14520">
    <property type="entry name" value="HHH_5"/>
    <property type="match status" value="1"/>
</dbReference>
<dbReference type="GO" id="GO:0000400">
    <property type="term" value="F:four-way junction DNA binding"/>
    <property type="evidence" value="ECO:0007669"/>
    <property type="project" value="UniProtKB-UniRule"/>
</dbReference>
<evidence type="ECO:0000256" key="5">
    <source>
        <dbReference type="ARBA" id="ARBA00023204"/>
    </source>
</evidence>
<dbReference type="InterPro" id="IPR013849">
    <property type="entry name" value="DNA_helicase_Holl-junc_RuvA_I"/>
</dbReference>
<dbReference type="GO" id="GO:0005737">
    <property type="term" value="C:cytoplasm"/>
    <property type="evidence" value="ECO:0007669"/>
    <property type="project" value="UniProtKB-SubCell"/>
</dbReference>
<organism evidence="8 9">
    <name type="scientific">Candidatus Enterousia excrementavium</name>
    <dbReference type="NCBI Taxonomy" id="2840789"/>
    <lineage>
        <taxon>Bacteria</taxon>
        <taxon>Pseudomonadati</taxon>
        <taxon>Pseudomonadota</taxon>
        <taxon>Alphaproteobacteria</taxon>
        <taxon>Candidatus Enterousia</taxon>
    </lineage>
</organism>
<evidence type="ECO:0000256" key="2">
    <source>
        <dbReference type="ARBA" id="ARBA00022763"/>
    </source>
</evidence>
<dbReference type="SUPFAM" id="SSF50249">
    <property type="entry name" value="Nucleic acid-binding proteins"/>
    <property type="match status" value="1"/>
</dbReference>
<dbReference type="Pfam" id="PF07499">
    <property type="entry name" value="RuvA_C"/>
    <property type="match status" value="1"/>
</dbReference>
<dbReference type="EMBL" id="JADINE010000051">
    <property type="protein sequence ID" value="MBO8407624.1"/>
    <property type="molecule type" value="Genomic_DNA"/>
</dbReference>
<evidence type="ECO:0000256" key="1">
    <source>
        <dbReference type="ARBA" id="ARBA00022490"/>
    </source>
</evidence>